<keyword evidence="2" id="KW-1185">Reference proteome</keyword>
<dbReference type="eggNOG" id="arCOG04757">
    <property type="taxonomic scope" value="Archaea"/>
</dbReference>
<evidence type="ECO:0000313" key="2">
    <source>
        <dbReference type="Proteomes" id="UP000011602"/>
    </source>
</evidence>
<dbReference type="STRING" id="1227499.C493_13833"/>
<protein>
    <submittedName>
        <fullName evidence="1">Uncharacterized protein</fullName>
    </submittedName>
</protein>
<dbReference type="InterPro" id="IPR046243">
    <property type="entry name" value="DUF6276"/>
</dbReference>
<sequence length="135" mass="14611">MACPACRSPTIAVSIPEEHREYAPEESATVNCCTRCLTLEPAADERRADSDSSADFGRISDAVPTTPAAAVPLLLAVDRCSSLATHREAIADLLEAVERAGADPLLAFDRLAADPELEPAVDLERRRHQLEQLLY</sequence>
<reference evidence="1 2" key="1">
    <citation type="journal article" date="2014" name="PLoS Genet.">
        <title>Phylogenetically driven sequencing of extremely halophilic archaea reveals strategies for static and dynamic osmo-response.</title>
        <authorList>
            <person name="Becker E.A."/>
            <person name="Seitzer P.M."/>
            <person name="Tritt A."/>
            <person name="Larsen D."/>
            <person name="Krusor M."/>
            <person name="Yao A.I."/>
            <person name="Wu D."/>
            <person name="Madern D."/>
            <person name="Eisen J.A."/>
            <person name="Darling A.E."/>
            <person name="Facciotti M.T."/>
        </authorList>
    </citation>
    <scope>NUCLEOTIDE SEQUENCE [LARGE SCALE GENOMIC DNA]</scope>
    <source>
        <strain evidence="1 2">JCM 12255</strain>
    </source>
</reference>
<dbReference type="Pfam" id="PF19792">
    <property type="entry name" value="DUF6276"/>
    <property type="match status" value="1"/>
</dbReference>
<name>L9WW01_9EURY</name>
<dbReference type="RefSeq" id="WP_007260036.1">
    <property type="nucleotide sequence ID" value="NZ_AOHZ01000064.1"/>
</dbReference>
<dbReference type="OrthoDB" id="212944at2157"/>
<proteinExistence type="predicted"/>
<dbReference type="Proteomes" id="UP000011602">
    <property type="component" value="Unassembled WGS sequence"/>
</dbReference>
<dbReference type="AlphaFoldDB" id="L9WW01"/>
<accession>L9WW01</accession>
<dbReference type="PATRIC" id="fig|1227499.3.peg.2837"/>
<comment type="caution">
    <text evidence="1">The sequence shown here is derived from an EMBL/GenBank/DDBJ whole genome shotgun (WGS) entry which is preliminary data.</text>
</comment>
<evidence type="ECO:0000313" key="1">
    <source>
        <dbReference type="EMBL" id="ELY53684.1"/>
    </source>
</evidence>
<organism evidence="1 2">
    <name type="scientific">Natronolimnohabitans innermongolicus JCM 12255</name>
    <dbReference type="NCBI Taxonomy" id="1227499"/>
    <lineage>
        <taxon>Archaea</taxon>
        <taxon>Methanobacteriati</taxon>
        <taxon>Methanobacteriota</taxon>
        <taxon>Stenosarchaea group</taxon>
        <taxon>Halobacteria</taxon>
        <taxon>Halobacteriales</taxon>
        <taxon>Natrialbaceae</taxon>
        <taxon>Natronolimnohabitans</taxon>
    </lineage>
</organism>
<gene>
    <name evidence="1" type="ORF">C493_13833</name>
</gene>
<dbReference type="EMBL" id="AOHZ01000064">
    <property type="protein sequence ID" value="ELY53684.1"/>
    <property type="molecule type" value="Genomic_DNA"/>
</dbReference>